<dbReference type="OrthoDB" id="9762883at2"/>
<sequence length="161" mass="18089">MRTVSKRALLSALCVVIVAAVVLVVIVTFDKTQYRNAQYGFYVSLPSTWKGYSVIDQTWTGYTNGPNGQVASEHGPEILIRHPAWTTKDPRQDIPVMVFTLAQWNAIQQEKFYVSAAPIGPSELGRNSAYVFGLPPRYNYAYITGWEEVDKTLQGHSFHAF</sequence>
<comment type="caution">
    <text evidence="1">The sequence shown here is derived from an EMBL/GenBank/DDBJ whole genome shotgun (WGS) entry which is preliminary data.</text>
</comment>
<dbReference type="RefSeq" id="WP_119120480.1">
    <property type="nucleotide sequence ID" value="NZ_QXIT01000143.1"/>
</dbReference>
<accession>A0A398CYK4</accession>
<organism evidence="1 3">
    <name type="scientific">Candidatus Cryosericum odellii</name>
    <dbReference type="NCBI Taxonomy" id="2290917"/>
    <lineage>
        <taxon>Bacteria</taxon>
        <taxon>Pseudomonadati</taxon>
        <taxon>Caldisericota/Cryosericota group</taxon>
        <taxon>Candidatus Cryosericota</taxon>
        <taxon>Candidatus Cryosericia</taxon>
        <taxon>Candidatus Cryosericales</taxon>
        <taxon>Candidatus Cryosericaceae</taxon>
        <taxon>Candidatus Cryosericum</taxon>
    </lineage>
</organism>
<evidence type="ECO:0000313" key="2">
    <source>
        <dbReference type="EMBL" id="RIE07613.1"/>
    </source>
</evidence>
<reference evidence="3 4" key="1">
    <citation type="submission" date="2018-09" db="EMBL/GenBank/DDBJ databases">
        <title>Discovery and Ecogenomic Context for Candidatus Cryosericales, a Global Caldiserica Order Active in Thawing Permafrost.</title>
        <authorList>
            <person name="Martinez M.A."/>
            <person name="Woodcroft B.J."/>
            <person name="Ignacio Espinoza J.C."/>
            <person name="Zayed A."/>
            <person name="Singleton C.M."/>
            <person name="Boyd J."/>
            <person name="Li Y.-F."/>
            <person name="Purvine S."/>
            <person name="Maughan H."/>
            <person name="Hodgkins S.B."/>
            <person name="Anderson D."/>
            <person name="Sederholm M."/>
            <person name="Temperton B."/>
            <person name="Saleska S.R."/>
            <person name="Tyson G.W."/>
            <person name="Rich V.I."/>
        </authorList>
    </citation>
    <scope>NUCLEOTIDE SEQUENCE [LARGE SCALE GENOMIC DNA]</scope>
    <source>
        <strain evidence="2 4">SMC5</strain>
        <strain evidence="1 3">SMC6</strain>
    </source>
</reference>
<dbReference type="AlphaFoldDB" id="A0A398D0C1"/>
<keyword evidence="3" id="KW-1185">Reference proteome</keyword>
<evidence type="ECO:0000313" key="3">
    <source>
        <dbReference type="Proteomes" id="UP000266260"/>
    </source>
</evidence>
<evidence type="ECO:0000313" key="1">
    <source>
        <dbReference type="EMBL" id="RIE06899.1"/>
    </source>
</evidence>
<evidence type="ECO:0000313" key="4">
    <source>
        <dbReference type="Proteomes" id="UP000266489"/>
    </source>
</evidence>
<proteinExistence type="predicted"/>
<accession>A0A398D0C1</accession>
<dbReference type="Proteomes" id="UP000266489">
    <property type="component" value="Unassembled WGS sequence"/>
</dbReference>
<protein>
    <submittedName>
        <fullName evidence="1">Uncharacterized protein</fullName>
    </submittedName>
</protein>
<dbReference type="EMBL" id="QXIT01000143">
    <property type="protein sequence ID" value="RIE06899.1"/>
    <property type="molecule type" value="Genomic_DNA"/>
</dbReference>
<dbReference type="Proteomes" id="UP000266260">
    <property type="component" value="Unassembled WGS sequence"/>
</dbReference>
<dbReference type="EMBL" id="QXIU01000225">
    <property type="protein sequence ID" value="RIE07613.1"/>
    <property type="molecule type" value="Genomic_DNA"/>
</dbReference>
<gene>
    <name evidence="2" type="ORF">SMC5_09240</name>
    <name evidence="1" type="ORF">SMC6_08095</name>
</gene>
<name>A0A398D0C1_9BACT</name>